<reference evidence="1 2" key="1">
    <citation type="submission" date="2016-08" db="EMBL/GenBank/DDBJ databases">
        <title>Hymenobacter coccineus sp. nov., Hymenobacter lapidarius sp. nov. and Hymenobacter glacialis sp. nov., isolated from Antarctic soil.</title>
        <authorList>
            <person name="Sedlacek I."/>
            <person name="Kralova S."/>
            <person name="Kyrova K."/>
            <person name="Maslanova I."/>
            <person name="Stankova E."/>
            <person name="Vrbovska V."/>
            <person name="Nemec M."/>
            <person name="Bartak M."/>
            <person name="Svec P."/>
            <person name="Busse H.-J."/>
            <person name="Pantucek R."/>
        </authorList>
    </citation>
    <scope>NUCLEOTIDE SEQUENCE [LARGE SCALE GENOMIC DNA]</scope>
    <source>
        <strain evidence="1 2">CCM 8649</strain>
    </source>
</reference>
<dbReference type="SUPFAM" id="SSF102712">
    <property type="entry name" value="JAB1/MPN domain"/>
    <property type="match status" value="1"/>
</dbReference>
<dbReference type="AlphaFoldDB" id="A0A1G1SSR1"/>
<organism evidence="1 2">
    <name type="scientific">Hymenobacter coccineus</name>
    <dbReference type="NCBI Taxonomy" id="1908235"/>
    <lineage>
        <taxon>Bacteria</taxon>
        <taxon>Pseudomonadati</taxon>
        <taxon>Bacteroidota</taxon>
        <taxon>Cytophagia</taxon>
        <taxon>Cytophagales</taxon>
        <taxon>Hymenobacteraceae</taxon>
        <taxon>Hymenobacter</taxon>
    </lineage>
</organism>
<protein>
    <submittedName>
        <fullName evidence="1">Uncharacterized protein</fullName>
    </submittedName>
</protein>
<evidence type="ECO:0000313" key="1">
    <source>
        <dbReference type="EMBL" id="OGX81647.1"/>
    </source>
</evidence>
<accession>A0A1G1SSR1</accession>
<dbReference type="Gene3D" id="3.40.140.10">
    <property type="entry name" value="Cytidine Deaminase, domain 2"/>
    <property type="match status" value="1"/>
</dbReference>
<proteinExistence type="predicted"/>
<name>A0A1G1SSR1_9BACT</name>
<keyword evidence="2" id="KW-1185">Reference proteome</keyword>
<evidence type="ECO:0000313" key="2">
    <source>
        <dbReference type="Proteomes" id="UP000177506"/>
    </source>
</evidence>
<sequence>MRAAGKKGLEGVALWAGVIDGTAFHVQETIIPEQVASRTEQGLLYVVEGEELHRINRELYRSGLRLAAQIHSHPGRAYHSDTDDAFPIVAVLGGISIVVPNFAKGPLDVNAWAVYRLLPDWGWTELRPKEKREFLHLINDKPPAPARRWYQLWK</sequence>
<gene>
    <name evidence="1" type="ORF">BEN49_15080</name>
</gene>
<dbReference type="Proteomes" id="UP000177506">
    <property type="component" value="Unassembled WGS sequence"/>
</dbReference>
<dbReference type="EMBL" id="MDZA01000443">
    <property type="protein sequence ID" value="OGX81647.1"/>
    <property type="molecule type" value="Genomic_DNA"/>
</dbReference>
<comment type="caution">
    <text evidence="1">The sequence shown here is derived from an EMBL/GenBank/DDBJ whole genome shotgun (WGS) entry which is preliminary data.</text>
</comment>